<comment type="catalytic activity">
    <reaction evidence="3">
        <text>a 2-oxocarboxylate + L-ornithine = L-glutamate 5-semialdehyde + an L-alpha-amino acid</text>
        <dbReference type="Rhea" id="RHEA:13877"/>
        <dbReference type="ChEBI" id="CHEBI:35179"/>
        <dbReference type="ChEBI" id="CHEBI:46911"/>
        <dbReference type="ChEBI" id="CHEBI:58066"/>
        <dbReference type="ChEBI" id="CHEBI:59869"/>
        <dbReference type="EC" id="2.6.1.13"/>
    </reaction>
</comment>
<dbReference type="InterPro" id="IPR015421">
    <property type="entry name" value="PyrdxlP-dep_Trfase_major"/>
</dbReference>
<gene>
    <name evidence="5" type="ORF">BKA55DRAFT_546303</name>
</gene>
<dbReference type="GO" id="GO:0004587">
    <property type="term" value="F:ornithine aminotransferase activity"/>
    <property type="evidence" value="ECO:0007669"/>
    <property type="project" value="UniProtKB-EC"/>
</dbReference>
<keyword evidence="3" id="KW-0663">Pyridoxal phosphate</keyword>
<dbReference type="PANTHER" id="PTHR11986">
    <property type="entry name" value="AMINOTRANSFERASE CLASS III"/>
    <property type="match status" value="1"/>
</dbReference>
<dbReference type="PANTHER" id="PTHR11986:SF18">
    <property type="entry name" value="ORNITHINE AMINOTRANSFERASE, MITOCHONDRIAL"/>
    <property type="match status" value="1"/>
</dbReference>
<keyword evidence="4" id="KW-0812">Transmembrane</keyword>
<dbReference type="Pfam" id="PF00202">
    <property type="entry name" value="Aminotran_3"/>
    <property type="match status" value="1"/>
</dbReference>
<keyword evidence="3" id="KW-0032">Aminotransferase</keyword>
<dbReference type="OrthoDB" id="10261433at2759"/>
<dbReference type="AlphaFoldDB" id="A0A9P9FYH9"/>
<reference evidence="5" key="1">
    <citation type="journal article" date="2021" name="Nat. Commun.">
        <title>Genetic determinants of endophytism in the Arabidopsis root mycobiome.</title>
        <authorList>
            <person name="Mesny F."/>
            <person name="Miyauchi S."/>
            <person name="Thiergart T."/>
            <person name="Pickel B."/>
            <person name="Atanasova L."/>
            <person name="Karlsson M."/>
            <person name="Huettel B."/>
            <person name="Barry K.W."/>
            <person name="Haridas S."/>
            <person name="Chen C."/>
            <person name="Bauer D."/>
            <person name="Andreopoulos W."/>
            <person name="Pangilinan J."/>
            <person name="LaButti K."/>
            <person name="Riley R."/>
            <person name="Lipzen A."/>
            <person name="Clum A."/>
            <person name="Drula E."/>
            <person name="Henrissat B."/>
            <person name="Kohler A."/>
            <person name="Grigoriev I.V."/>
            <person name="Martin F.M."/>
            <person name="Hacquard S."/>
        </authorList>
    </citation>
    <scope>NUCLEOTIDE SEQUENCE</scope>
    <source>
        <strain evidence="5">MPI-CAGE-AT-0023</strain>
    </source>
</reference>
<accession>A0A9P9FYH9</accession>
<dbReference type="EC" id="2.6.1.13" evidence="3"/>
<protein>
    <recommendedName>
        <fullName evidence="3">Ornithine aminotransferase</fullName>
        <ecNumber evidence="3">2.6.1.13</ecNumber>
    </recommendedName>
</protein>
<comment type="similarity">
    <text evidence="2 3">Belongs to the class-III pyridoxal-phosphate-dependent aminotransferase family.</text>
</comment>
<evidence type="ECO:0000256" key="1">
    <source>
        <dbReference type="ARBA" id="ARBA00001933"/>
    </source>
</evidence>
<comment type="cofactor">
    <cofactor evidence="1 3">
        <name>pyridoxal 5'-phosphate</name>
        <dbReference type="ChEBI" id="CHEBI:597326"/>
    </cofactor>
</comment>
<evidence type="ECO:0000256" key="4">
    <source>
        <dbReference type="SAM" id="Phobius"/>
    </source>
</evidence>
<keyword evidence="4" id="KW-1133">Transmembrane helix</keyword>
<keyword evidence="6" id="KW-1185">Reference proteome</keyword>
<dbReference type="GO" id="GO:0042802">
    <property type="term" value="F:identical protein binding"/>
    <property type="evidence" value="ECO:0007669"/>
    <property type="project" value="TreeGrafter"/>
</dbReference>
<evidence type="ECO:0000256" key="2">
    <source>
        <dbReference type="ARBA" id="ARBA00008954"/>
    </source>
</evidence>
<evidence type="ECO:0000313" key="5">
    <source>
        <dbReference type="EMBL" id="KAH7216870.1"/>
    </source>
</evidence>
<keyword evidence="4" id="KW-0472">Membrane</keyword>
<dbReference type="EMBL" id="JAGMUX010000029">
    <property type="protein sequence ID" value="KAH7216870.1"/>
    <property type="molecule type" value="Genomic_DNA"/>
</dbReference>
<dbReference type="SUPFAM" id="SSF53383">
    <property type="entry name" value="PLP-dependent transferases"/>
    <property type="match status" value="1"/>
</dbReference>
<feature type="transmembrane region" description="Helical" evidence="4">
    <location>
        <begin position="218"/>
        <end position="237"/>
    </location>
</feature>
<sequence>MSNAKFAKAAADHVYKLPLAGTYSISSLYIEFSQRVTKFGKANSWRLKEFGYGSIVTMLSGSEAVESADKIARGWAYLHKGIPQDKTHISTVDQCYHRWTLLTMPMATVAAKRKLHFGEHLPNVGPYAPSSGKLISFGDIKALTNYFEEDAHHLAALCIEPVQGWAGTIVPPTEYLKVAQELCRKHNVLLICDEIQTGYGPNSKDLSYQHEATLEPDMVIMGNAATGVLISLSYYLISVFMGKKDIMDLVYKNEIHSIFGASPIIVKTYIIIS</sequence>
<proteinExistence type="inferred from homology"/>
<keyword evidence="3 5" id="KW-0808">Transferase</keyword>
<organism evidence="5 6">
    <name type="scientific">Fusarium redolens</name>
    <dbReference type="NCBI Taxonomy" id="48865"/>
    <lineage>
        <taxon>Eukaryota</taxon>
        <taxon>Fungi</taxon>
        <taxon>Dikarya</taxon>
        <taxon>Ascomycota</taxon>
        <taxon>Pezizomycotina</taxon>
        <taxon>Sordariomycetes</taxon>
        <taxon>Hypocreomycetidae</taxon>
        <taxon>Hypocreales</taxon>
        <taxon>Nectriaceae</taxon>
        <taxon>Fusarium</taxon>
        <taxon>Fusarium redolens species complex</taxon>
    </lineage>
</organism>
<comment type="pathway">
    <text evidence="3">Amino-acid biosynthesis; L-proline biosynthesis; L-glutamate 5-semialdehyde from L-ornithine: step 1/1.</text>
</comment>
<dbReference type="InterPro" id="IPR005814">
    <property type="entry name" value="Aminotrans_3"/>
</dbReference>
<evidence type="ECO:0000256" key="3">
    <source>
        <dbReference type="RuleBase" id="RU365036"/>
    </source>
</evidence>
<dbReference type="GeneID" id="70220859"/>
<dbReference type="Gene3D" id="3.40.640.10">
    <property type="entry name" value="Type I PLP-dependent aspartate aminotransferase-like (Major domain)"/>
    <property type="match status" value="1"/>
</dbReference>
<name>A0A9P9FYH9_FUSRE</name>
<dbReference type="Proteomes" id="UP000720189">
    <property type="component" value="Unassembled WGS sequence"/>
</dbReference>
<evidence type="ECO:0000313" key="6">
    <source>
        <dbReference type="Proteomes" id="UP000720189"/>
    </source>
</evidence>
<dbReference type="InterPro" id="IPR050103">
    <property type="entry name" value="Class-III_PLP-dep_AT"/>
</dbReference>
<dbReference type="InterPro" id="IPR015424">
    <property type="entry name" value="PyrdxlP-dep_Trfase"/>
</dbReference>
<dbReference type="GO" id="GO:0030170">
    <property type="term" value="F:pyridoxal phosphate binding"/>
    <property type="evidence" value="ECO:0007669"/>
    <property type="project" value="InterPro"/>
</dbReference>
<dbReference type="RefSeq" id="XP_046041851.1">
    <property type="nucleotide sequence ID" value="XM_046190905.1"/>
</dbReference>
<comment type="caution">
    <text evidence="5">The sequence shown here is derived from an EMBL/GenBank/DDBJ whole genome shotgun (WGS) entry which is preliminary data.</text>
</comment>